<evidence type="ECO:0000256" key="14">
    <source>
        <dbReference type="SAM" id="Phobius"/>
    </source>
</evidence>
<dbReference type="PANTHER" id="PTHR43895:SF86">
    <property type="entry name" value="NON-SPECIFIC SERINE_THREONINE PROTEIN KINASE"/>
    <property type="match status" value="1"/>
</dbReference>
<accession>A0AA86SMT4</accession>
<dbReference type="Gene3D" id="1.10.510.10">
    <property type="entry name" value="Transferase(Phosphotransferase) domain 1"/>
    <property type="match status" value="1"/>
</dbReference>
<keyword evidence="5" id="KW-0808">Transferase</keyword>
<comment type="catalytic activity">
    <reaction evidence="11">
        <text>L-seryl-[protein] + ATP = O-phospho-L-seryl-[protein] + ADP + H(+)</text>
        <dbReference type="Rhea" id="RHEA:17989"/>
        <dbReference type="Rhea" id="RHEA-COMP:9863"/>
        <dbReference type="Rhea" id="RHEA-COMP:11604"/>
        <dbReference type="ChEBI" id="CHEBI:15378"/>
        <dbReference type="ChEBI" id="CHEBI:29999"/>
        <dbReference type="ChEBI" id="CHEBI:30616"/>
        <dbReference type="ChEBI" id="CHEBI:83421"/>
        <dbReference type="ChEBI" id="CHEBI:456216"/>
        <dbReference type="EC" id="2.7.11.1"/>
    </reaction>
</comment>
<protein>
    <recommendedName>
        <fullName evidence="3">non-specific serine/threonine protein kinase</fullName>
        <ecNumber evidence="3">2.7.11.1</ecNumber>
    </recommendedName>
</protein>
<dbReference type="AlphaFoldDB" id="A0AA86SMT4"/>
<evidence type="ECO:0000256" key="6">
    <source>
        <dbReference type="ARBA" id="ARBA00022741"/>
    </source>
</evidence>
<feature type="binding site" evidence="12">
    <location>
        <position position="48"/>
    </location>
    <ligand>
        <name>ATP</name>
        <dbReference type="ChEBI" id="CHEBI:30616"/>
    </ligand>
</feature>
<evidence type="ECO:0000256" key="12">
    <source>
        <dbReference type="PROSITE-ProRule" id="PRU10141"/>
    </source>
</evidence>
<evidence type="ECO:0000256" key="10">
    <source>
        <dbReference type="ARBA" id="ARBA00047899"/>
    </source>
</evidence>
<dbReference type="Pfam" id="PF00069">
    <property type="entry name" value="Pkinase"/>
    <property type="match status" value="1"/>
</dbReference>
<dbReference type="SMART" id="SM00220">
    <property type="entry name" value="S_TKc"/>
    <property type="match status" value="1"/>
</dbReference>
<evidence type="ECO:0000256" key="5">
    <source>
        <dbReference type="ARBA" id="ARBA00022679"/>
    </source>
</evidence>
<evidence type="ECO:0000256" key="8">
    <source>
        <dbReference type="ARBA" id="ARBA00022840"/>
    </source>
</evidence>
<dbReference type="Gramene" id="rna-AYBTSS11_LOCUS18982">
    <property type="protein sequence ID" value="CAJ1961938.1"/>
    <property type="gene ID" value="gene-AYBTSS11_LOCUS18982"/>
</dbReference>
<keyword evidence="14" id="KW-0812">Transmembrane</keyword>
<evidence type="ECO:0000313" key="18">
    <source>
        <dbReference type="Proteomes" id="UP001189624"/>
    </source>
</evidence>
<dbReference type="GO" id="GO:0004674">
    <property type="term" value="F:protein serine/threonine kinase activity"/>
    <property type="evidence" value="ECO:0007669"/>
    <property type="project" value="UniProtKB-KW"/>
</dbReference>
<dbReference type="GO" id="GO:0007165">
    <property type="term" value="P:signal transduction"/>
    <property type="evidence" value="ECO:0007669"/>
    <property type="project" value="InterPro"/>
</dbReference>
<evidence type="ECO:0000313" key="17">
    <source>
        <dbReference type="EMBL" id="CAJ1961938.1"/>
    </source>
</evidence>
<keyword evidence="7" id="KW-0418">Kinase</keyword>
<dbReference type="FunFam" id="3.30.310.80:FF:000005">
    <property type="entry name" value="Non-specific serine/threonine protein kinase"/>
    <property type="match status" value="1"/>
</dbReference>
<dbReference type="InterPro" id="IPR018451">
    <property type="entry name" value="NAF/FISL_domain"/>
</dbReference>
<evidence type="ECO:0000256" key="3">
    <source>
        <dbReference type="ARBA" id="ARBA00012513"/>
    </source>
</evidence>
<sequence length="438" mass="49973">MEKKVLMQKYEIGRLLGQGNFAKVYHARDLNTGQSVAIKVINKEMIMKVGMKEQIKREISVMRLVRHPNIVQLYEVMATKTKIYFAMEIVKGGELFDKVSRGRLGEDVARKYFQQLIDAVDYCHSRGVYHRDLKPENLLVDENGDLKITDFGLSALVESRKNDGLLHTICGTPAYVAPEVIKKKGYDGAKADIWSCGVILYVLLAGFVPFNAKNLMEMYKKIIKADCLFPPWFSPDVKRLIYRILDPNSRTRISIAKIVQSRWFRKGYVQIQEFQLPPLFPRNGDDILDVQSAFDSSDSDSDSPPVSIKEESTLKLYRFNAFDLISLSSGLDLSGLFENDQNERQMIRFTTREKPSTIVSMLEEVAQIDNKFKVLKKDGVVRLEGCKAGIKGQLTIDAEIFEITSSLYVVEVKKVAGNTFEYGIFWEQYLKPSLKEII</sequence>
<dbReference type="InterPro" id="IPR011009">
    <property type="entry name" value="Kinase-like_dom_sf"/>
</dbReference>
<proteinExistence type="inferred from homology"/>
<organism evidence="17 18">
    <name type="scientific">Sphenostylis stenocarpa</name>
    <dbReference type="NCBI Taxonomy" id="92480"/>
    <lineage>
        <taxon>Eukaryota</taxon>
        <taxon>Viridiplantae</taxon>
        <taxon>Streptophyta</taxon>
        <taxon>Embryophyta</taxon>
        <taxon>Tracheophyta</taxon>
        <taxon>Spermatophyta</taxon>
        <taxon>Magnoliopsida</taxon>
        <taxon>eudicotyledons</taxon>
        <taxon>Gunneridae</taxon>
        <taxon>Pentapetalae</taxon>
        <taxon>rosids</taxon>
        <taxon>fabids</taxon>
        <taxon>Fabales</taxon>
        <taxon>Fabaceae</taxon>
        <taxon>Papilionoideae</taxon>
        <taxon>50 kb inversion clade</taxon>
        <taxon>NPAAA clade</taxon>
        <taxon>indigoferoid/millettioid clade</taxon>
        <taxon>Phaseoleae</taxon>
        <taxon>Sphenostylis</taxon>
    </lineage>
</organism>
<keyword evidence="9" id="KW-0464">Manganese</keyword>
<comment type="cofactor">
    <cofactor evidence="1">
        <name>Mn(2+)</name>
        <dbReference type="ChEBI" id="CHEBI:29035"/>
    </cofactor>
</comment>
<reference evidence="17" key="1">
    <citation type="submission" date="2023-10" db="EMBL/GenBank/DDBJ databases">
        <authorList>
            <person name="Domelevo Entfellner J.-B."/>
        </authorList>
    </citation>
    <scope>NUCLEOTIDE SEQUENCE</scope>
</reference>
<dbReference type="Gene3D" id="3.30.310.80">
    <property type="entry name" value="Kinase associated domain 1, KA1"/>
    <property type="match status" value="1"/>
</dbReference>
<dbReference type="EC" id="2.7.11.1" evidence="3"/>
<keyword evidence="14" id="KW-1133">Transmembrane helix</keyword>
<dbReference type="PROSITE" id="PS00107">
    <property type="entry name" value="PROTEIN_KINASE_ATP"/>
    <property type="match status" value="1"/>
</dbReference>
<dbReference type="InterPro" id="IPR008271">
    <property type="entry name" value="Ser/Thr_kinase_AS"/>
</dbReference>
<dbReference type="Proteomes" id="UP001189624">
    <property type="component" value="Chromosome 6"/>
</dbReference>
<comment type="catalytic activity">
    <reaction evidence="10">
        <text>L-threonyl-[protein] + ATP = O-phospho-L-threonyl-[protein] + ADP + H(+)</text>
        <dbReference type="Rhea" id="RHEA:46608"/>
        <dbReference type="Rhea" id="RHEA-COMP:11060"/>
        <dbReference type="Rhea" id="RHEA-COMP:11605"/>
        <dbReference type="ChEBI" id="CHEBI:15378"/>
        <dbReference type="ChEBI" id="CHEBI:30013"/>
        <dbReference type="ChEBI" id="CHEBI:30616"/>
        <dbReference type="ChEBI" id="CHEBI:61977"/>
        <dbReference type="ChEBI" id="CHEBI:456216"/>
        <dbReference type="EC" id="2.7.11.1"/>
    </reaction>
</comment>
<dbReference type="FunFam" id="1.10.510.10:FF:000279">
    <property type="entry name" value="Non-specific serine/threonine protein kinase"/>
    <property type="match status" value="1"/>
</dbReference>
<feature type="domain" description="NAF" evidence="16">
    <location>
        <begin position="314"/>
        <end position="338"/>
    </location>
</feature>
<evidence type="ECO:0000259" key="16">
    <source>
        <dbReference type="PROSITE" id="PS50816"/>
    </source>
</evidence>
<dbReference type="CDD" id="cd12195">
    <property type="entry name" value="CIPK_C"/>
    <property type="match status" value="1"/>
</dbReference>
<evidence type="ECO:0000256" key="2">
    <source>
        <dbReference type="ARBA" id="ARBA00006234"/>
    </source>
</evidence>
<dbReference type="InterPro" id="IPR000719">
    <property type="entry name" value="Prot_kinase_dom"/>
</dbReference>
<keyword evidence="8 12" id="KW-0067">ATP-binding</keyword>
<dbReference type="SUPFAM" id="SSF56112">
    <property type="entry name" value="Protein kinase-like (PK-like)"/>
    <property type="match status" value="1"/>
</dbReference>
<dbReference type="InterPro" id="IPR017441">
    <property type="entry name" value="Protein_kinase_ATP_BS"/>
</dbReference>
<dbReference type="EMBL" id="OY731403">
    <property type="protein sequence ID" value="CAJ1961938.1"/>
    <property type="molecule type" value="Genomic_DNA"/>
</dbReference>
<dbReference type="PANTHER" id="PTHR43895">
    <property type="entry name" value="CALCIUM/CALMODULIN-DEPENDENT PROTEIN KINASE KINASE-RELATED"/>
    <property type="match status" value="1"/>
</dbReference>
<keyword evidence="14" id="KW-0472">Membrane</keyword>
<evidence type="ECO:0000256" key="9">
    <source>
        <dbReference type="ARBA" id="ARBA00023211"/>
    </source>
</evidence>
<dbReference type="FunFam" id="3.30.200.20:FF:000096">
    <property type="entry name" value="Non-specific serine/threonine protein kinase"/>
    <property type="match status" value="1"/>
</dbReference>
<dbReference type="InterPro" id="IPR004041">
    <property type="entry name" value="NAF_dom"/>
</dbReference>
<evidence type="ECO:0000256" key="13">
    <source>
        <dbReference type="RuleBase" id="RU000304"/>
    </source>
</evidence>
<evidence type="ECO:0000256" key="1">
    <source>
        <dbReference type="ARBA" id="ARBA00001936"/>
    </source>
</evidence>
<evidence type="ECO:0000256" key="7">
    <source>
        <dbReference type="ARBA" id="ARBA00022777"/>
    </source>
</evidence>
<comment type="similarity">
    <text evidence="2">Belongs to the protein kinase superfamily. CAMK Ser/Thr protein kinase family. SNF1 subfamily.</text>
</comment>
<name>A0AA86SMT4_9FABA</name>
<dbReference type="PROSITE" id="PS50816">
    <property type="entry name" value="NAF"/>
    <property type="match status" value="1"/>
</dbReference>
<keyword evidence="4 13" id="KW-0723">Serine/threonine-protein kinase</keyword>
<dbReference type="PROSITE" id="PS00108">
    <property type="entry name" value="PROTEIN_KINASE_ST"/>
    <property type="match status" value="1"/>
</dbReference>
<gene>
    <name evidence="17" type="ORF">AYBTSS11_LOCUS18982</name>
</gene>
<dbReference type="PROSITE" id="PS50011">
    <property type="entry name" value="PROTEIN_KINASE_DOM"/>
    <property type="match status" value="1"/>
</dbReference>
<evidence type="ECO:0000256" key="11">
    <source>
        <dbReference type="ARBA" id="ARBA00048679"/>
    </source>
</evidence>
<feature type="domain" description="Protein kinase" evidence="15">
    <location>
        <begin position="10"/>
        <end position="264"/>
    </location>
</feature>
<keyword evidence="18" id="KW-1185">Reference proteome</keyword>
<dbReference type="Pfam" id="PF03822">
    <property type="entry name" value="NAF"/>
    <property type="match status" value="1"/>
</dbReference>
<dbReference type="GO" id="GO:0005524">
    <property type="term" value="F:ATP binding"/>
    <property type="evidence" value="ECO:0007669"/>
    <property type="project" value="UniProtKB-UniRule"/>
</dbReference>
<evidence type="ECO:0000256" key="4">
    <source>
        <dbReference type="ARBA" id="ARBA00022527"/>
    </source>
</evidence>
<evidence type="ECO:0000259" key="15">
    <source>
        <dbReference type="PROSITE" id="PS50011"/>
    </source>
</evidence>
<feature type="transmembrane region" description="Helical" evidence="14">
    <location>
        <begin position="191"/>
        <end position="210"/>
    </location>
</feature>
<keyword evidence="6 12" id="KW-0547">Nucleotide-binding</keyword>